<evidence type="ECO:0000256" key="9">
    <source>
        <dbReference type="ARBA" id="ARBA00023157"/>
    </source>
</evidence>
<feature type="domain" description="Pectinesterase inhibitor" evidence="14">
    <location>
        <begin position="72"/>
        <end position="228"/>
    </location>
</feature>
<evidence type="ECO:0000256" key="10">
    <source>
        <dbReference type="ARBA" id="ARBA00023180"/>
    </source>
</evidence>
<evidence type="ECO:0000256" key="11">
    <source>
        <dbReference type="PROSITE-ProRule" id="PRU10040"/>
    </source>
</evidence>
<dbReference type="Proteomes" id="UP001457282">
    <property type="component" value="Unassembled WGS sequence"/>
</dbReference>
<keyword evidence="13" id="KW-0472">Membrane</keyword>
<evidence type="ECO:0000313" key="15">
    <source>
        <dbReference type="EMBL" id="KAK9923863.1"/>
    </source>
</evidence>
<organism evidence="15 16">
    <name type="scientific">Rubus argutus</name>
    <name type="common">Southern blackberry</name>
    <dbReference type="NCBI Taxonomy" id="59490"/>
    <lineage>
        <taxon>Eukaryota</taxon>
        <taxon>Viridiplantae</taxon>
        <taxon>Streptophyta</taxon>
        <taxon>Embryophyta</taxon>
        <taxon>Tracheophyta</taxon>
        <taxon>Spermatophyta</taxon>
        <taxon>Magnoliopsida</taxon>
        <taxon>eudicotyledons</taxon>
        <taxon>Gunneridae</taxon>
        <taxon>Pentapetalae</taxon>
        <taxon>rosids</taxon>
        <taxon>fabids</taxon>
        <taxon>Rosales</taxon>
        <taxon>Rosaceae</taxon>
        <taxon>Rosoideae</taxon>
        <taxon>Rosoideae incertae sedis</taxon>
        <taxon>Rubus</taxon>
    </lineage>
</organism>
<keyword evidence="9" id="KW-1015">Disulfide bond</keyword>
<dbReference type="GO" id="GO:0030599">
    <property type="term" value="F:pectinesterase activity"/>
    <property type="evidence" value="ECO:0007669"/>
    <property type="project" value="UniProtKB-UniRule"/>
</dbReference>
<keyword evidence="7 12" id="KW-0378">Hydrolase</keyword>
<feature type="transmembrane region" description="Helical" evidence="13">
    <location>
        <begin position="29"/>
        <end position="52"/>
    </location>
</feature>
<dbReference type="InterPro" id="IPR012334">
    <property type="entry name" value="Pectin_lyas_fold"/>
</dbReference>
<comment type="subcellular location">
    <subcellularLocation>
        <location evidence="1">Secreted</location>
        <location evidence="1">Cell wall</location>
    </subcellularLocation>
</comment>
<dbReference type="NCBIfam" id="TIGR01614">
    <property type="entry name" value="PME_inhib"/>
    <property type="match status" value="1"/>
</dbReference>
<dbReference type="EMBL" id="JBEDUW010000006">
    <property type="protein sequence ID" value="KAK9923863.1"/>
    <property type="molecule type" value="Genomic_DNA"/>
</dbReference>
<evidence type="ECO:0000256" key="8">
    <source>
        <dbReference type="ARBA" id="ARBA00023085"/>
    </source>
</evidence>
<dbReference type="GO" id="GO:0042545">
    <property type="term" value="P:cell wall modification"/>
    <property type="evidence" value="ECO:0007669"/>
    <property type="project" value="UniProtKB-UniRule"/>
</dbReference>
<dbReference type="FunFam" id="2.160.20.10:FF:000001">
    <property type="entry name" value="Pectinesterase"/>
    <property type="match status" value="1"/>
</dbReference>
<evidence type="ECO:0000256" key="5">
    <source>
        <dbReference type="ARBA" id="ARBA00013229"/>
    </source>
</evidence>
<dbReference type="Gene3D" id="1.20.140.40">
    <property type="entry name" value="Invertase/pectin methylesterase inhibitor family protein"/>
    <property type="match status" value="1"/>
</dbReference>
<dbReference type="Pfam" id="PF04043">
    <property type="entry name" value="PMEI"/>
    <property type="match status" value="1"/>
</dbReference>
<evidence type="ECO:0000256" key="12">
    <source>
        <dbReference type="RuleBase" id="RU000589"/>
    </source>
</evidence>
<keyword evidence="10" id="KW-0325">Glycoprotein</keyword>
<keyword evidence="6" id="KW-0134">Cell wall</keyword>
<dbReference type="InterPro" id="IPR033131">
    <property type="entry name" value="Pectinesterase_Asp_AS"/>
</dbReference>
<dbReference type="InterPro" id="IPR035513">
    <property type="entry name" value="Invertase/methylesterase_inhib"/>
</dbReference>
<dbReference type="GO" id="GO:0004857">
    <property type="term" value="F:enzyme inhibitor activity"/>
    <property type="evidence" value="ECO:0007669"/>
    <property type="project" value="InterPro"/>
</dbReference>
<protein>
    <recommendedName>
        <fullName evidence="5 12">Pectinesterase</fullName>
        <ecNumber evidence="5 12">3.1.1.11</ecNumber>
    </recommendedName>
</protein>
<dbReference type="Gene3D" id="2.160.20.10">
    <property type="entry name" value="Single-stranded right-handed beta-helix, Pectin lyase-like"/>
    <property type="match status" value="1"/>
</dbReference>
<gene>
    <name evidence="15" type="ORF">M0R45_032261</name>
</gene>
<comment type="pathway">
    <text evidence="2 12">Glycan metabolism; pectin degradation; 2-dehydro-3-deoxy-D-gluconate from pectin: step 1/5.</text>
</comment>
<dbReference type="EC" id="3.1.1.11" evidence="5 12"/>
<keyword evidence="13" id="KW-0812">Transmembrane</keyword>
<evidence type="ECO:0000259" key="14">
    <source>
        <dbReference type="SMART" id="SM00856"/>
    </source>
</evidence>
<reference evidence="15 16" key="1">
    <citation type="journal article" date="2023" name="G3 (Bethesda)">
        <title>A chromosome-length genome assembly and annotation of blackberry (Rubus argutus, cv. 'Hillquist').</title>
        <authorList>
            <person name="Bruna T."/>
            <person name="Aryal R."/>
            <person name="Dudchenko O."/>
            <person name="Sargent D.J."/>
            <person name="Mead D."/>
            <person name="Buti M."/>
            <person name="Cavallini A."/>
            <person name="Hytonen T."/>
            <person name="Andres J."/>
            <person name="Pham M."/>
            <person name="Weisz D."/>
            <person name="Mascagni F."/>
            <person name="Usai G."/>
            <person name="Natali L."/>
            <person name="Bassil N."/>
            <person name="Fernandez G.E."/>
            <person name="Lomsadze A."/>
            <person name="Armour M."/>
            <person name="Olukolu B."/>
            <person name="Poorten T."/>
            <person name="Britton C."/>
            <person name="Davik J."/>
            <person name="Ashrafi H."/>
            <person name="Aiden E.L."/>
            <person name="Borodovsky M."/>
            <person name="Worthington M."/>
        </authorList>
    </citation>
    <scope>NUCLEOTIDE SEQUENCE [LARGE SCALE GENOMIC DNA]</scope>
    <source>
        <strain evidence="15">PI 553951</strain>
    </source>
</reference>
<dbReference type="SUPFAM" id="SSF51126">
    <property type="entry name" value="Pectin lyase-like"/>
    <property type="match status" value="1"/>
</dbReference>
<dbReference type="PROSITE" id="PS00503">
    <property type="entry name" value="PECTINESTERASE_2"/>
    <property type="match status" value="1"/>
</dbReference>
<evidence type="ECO:0000256" key="1">
    <source>
        <dbReference type="ARBA" id="ARBA00004191"/>
    </source>
</evidence>
<evidence type="ECO:0000256" key="7">
    <source>
        <dbReference type="ARBA" id="ARBA00022801"/>
    </source>
</evidence>
<dbReference type="GO" id="GO:0045490">
    <property type="term" value="P:pectin catabolic process"/>
    <property type="evidence" value="ECO:0007669"/>
    <property type="project" value="UniProtKB-UniRule"/>
</dbReference>
<evidence type="ECO:0000313" key="16">
    <source>
        <dbReference type="Proteomes" id="UP001457282"/>
    </source>
</evidence>
<dbReference type="InterPro" id="IPR000070">
    <property type="entry name" value="Pectinesterase_cat"/>
</dbReference>
<keyword evidence="8 12" id="KW-0063">Aspartyl esterase</keyword>
<accession>A0AAW1WJM8</accession>
<comment type="similarity">
    <text evidence="4">In the C-terminal section; belongs to the pectinesterase family.</text>
</comment>
<name>A0AAW1WJM8_RUBAR</name>
<dbReference type="PANTHER" id="PTHR31707">
    <property type="entry name" value="PECTINESTERASE"/>
    <property type="match status" value="1"/>
</dbReference>
<evidence type="ECO:0000256" key="2">
    <source>
        <dbReference type="ARBA" id="ARBA00005184"/>
    </source>
</evidence>
<proteinExistence type="inferred from homology"/>
<evidence type="ECO:0000256" key="3">
    <source>
        <dbReference type="ARBA" id="ARBA00006027"/>
    </source>
</evidence>
<keyword evidence="16" id="KW-1185">Reference proteome</keyword>
<comment type="catalytic activity">
    <reaction evidence="12">
        <text>[(1-&gt;4)-alpha-D-galacturonosyl methyl ester](n) + n H2O = [(1-&gt;4)-alpha-D-galacturonosyl](n) + n methanol + n H(+)</text>
        <dbReference type="Rhea" id="RHEA:22380"/>
        <dbReference type="Rhea" id="RHEA-COMP:14570"/>
        <dbReference type="Rhea" id="RHEA-COMP:14573"/>
        <dbReference type="ChEBI" id="CHEBI:15377"/>
        <dbReference type="ChEBI" id="CHEBI:15378"/>
        <dbReference type="ChEBI" id="CHEBI:17790"/>
        <dbReference type="ChEBI" id="CHEBI:140522"/>
        <dbReference type="ChEBI" id="CHEBI:140523"/>
        <dbReference type="EC" id="3.1.1.11"/>
    </reaction>
</comment>
<comment type="similarity">
    <text evidence="3">In the N-terminal section; belongs to the PMEI family.</text>
</comment>
<keyword evidence="6" id="KW-0964">Secreted</keyword>
<feature type="active site" evidence="11">
    <location>
        <position position="423"/>
    </location>
</feature>
<dbReference type="CDD" id="cd15798">
    <property type="entry name" value="PMEI-like_3"/>
    <property type="match status" value="1"/>
</dbReference>
<evidence type="ECO:0000256" key="4">
    <source>
        <dbReference type="ARBA" id="ARBA00007786"/>
    </source>
</evidence>
<dbReference type="Pfam" id="PF01095">
    <property type="entry name" value="Pectinesterase"/>
    <property type="match status" value="1"/>
</dbReference>
<comment type="caution">
    <text evidence="15">The sequence shown here is derived from an EMBL/GenBank/DDBJ whole genome shotgun (WGS) entry which is preliminary data.</text>
</comment>
<evidence type="ECO:0000256" key="6">
    <source>
        <dbReference type="ARBA" id="ARBA00022512"/>
    </source>
</evidence>
<evidence type="ECO:0000256" key="13">
    <source>
        <dbReference type="SAM" id="Phobius"/>
    </source>
</evidence>
<dbReference type="SMART" id="SM00856">
    <property type="entry name" value="PMEI"/>
    <property type="match status" value="1"/>
</dbReference>
<dbReference type="SUPFAM" id="SSF101148">
    <property type="entry name" value="Plant invertase/pectin methylesterase inhibitor"/>
    <property type="match status" value="1"/>
</dbReference>
<dbReference type="InterPro" id="IPR011050">
    <property type="entry name" value="Pectin_lyase_fold/virulence"/>
</dbReference>
<dbReference type="InterPro" id="IPR006501">
    <property type="entry name" value="Pectinesterase_inhib_dom"/>
</dbReference>
<sequence>MDSMTSFKGYGKVDELEEQAFRRKTRKRFIVVTVSVIVLVAVIVGAVAGALIHKRNSSSSPPPNSEPATELTPSASLKAVCGVTQYPNSCFSSISSLKNSNTTDPQTLFKLSLHVAINEVSKLRDFPSTIKSRIGNDTRLHAAVAVCETLFDDAVDRLNDSLSSMEVSSGEKLLSQAIINDLKTWISATMTDQDTCLDSLQDLNSTLVQEFKVAMENSTEYASNSLAIVAKVLSLLSNLNIPVHRRLLGSETEFPGWVGPGDRRLLQEQNLTAHVTVAQDDTGDFKTIQEAVDAVPKKNSTRFVIHVKQGMYKENVVMDKNKWNVMIVGDGKTNTIVSGSLNFVDGTATFNTATFAVAGKGFIAKDIGFINTAGAAKHQAVAFRSGSDQSVYYRCSFDAFQDTLYAHSNRQFYRDCDITGTIDFIFGNAAVVFQDCNIKPRQPLPNQFNTITAQGKKDPNQNTGISIQKCTISPLESNMTAPTYLGRPWKDYSTTVFMQSTIGAFLNPSGWTEWVSQVEPPSTIFYAEYQNSGPGSSVDKRVTWAGYKPSLTDTEAAKFTVESFIQGSEWLPQTDVNFETSL</sequence>
<dbReference type="AlphaFoldDB" id="A0AAW1WJM8"/>
<keyword evidence="13" id="KW-1133">Transmembrane helix</keyword>
<dbReference type="FunFam" id="1.20.140.40:FF:000010">
    <property type="entry name" value="Pectinesterase"/>
    <property type="match status" value="1"/>
</dbReference>